<organism evidence="2 3">
    <name type="scientific">Chondrus crispus</name>
    <name type="common">Carrageen Irish moss</name>
    <name type="synonym">Polymorpha crispa</name>
    <dbReference type="NCBI Taxonomy" id="2769"/>
    <lineage>
        <taxon>Eukaryota</taxon>
        <taxon>Rhodophyta</taxon>
        <taxon>Florideophyceae</taxon>
        <taxon>Rhodymeniophycidae</taxon>
        <taxon>Gigartinales</taxon>
        <taxon>Gigartinaceae</taxon>
        <taxon>Chondrus</taxon>
    </lineage>
</organism>
<dbReference type="Proteomes" id="UP000012073">
    <property type="component" value="Unassembled WGS sequence"/>
</dbReference>
<protein>
    <submittedName>
        <fullName evidence="2">Uncharacterized protein</fullName>
    </submittedName>
</protein>
<dbReference type="Gramene" id="CDF35742">
    <property type="protein sequence ID" value="CDF35742"/>
    <property type="gene ID" value="CHC_T00004199001"/>
</dbReference>
<dbReference type="GeneID" id="17323278"/>
<reference evidence="3" key="1">
    <citation type="journal article" date="2013" name="Proc. Natl. Acad. Sci. U.S.A.">
        <title>Genome structure and metabolic features in the red seaweed Chondrus crispus shed light on evolution of the Archaeplastida.</title>
        <authorList>
            <person name="Collen J."/>
            <person name="Porcel B."/>
            <person name="Carre W."/>
            <person name="Ball S.G."/>
            <person name="Chaparro C."/>
            <person name="Tonon T."/>
            <person name="Barbeyron T."/>
            <person name="Michel G."/>
            <person name="Noel B."/>
            <person name="Valentin K."/>
            <person name="Elias M."/>
            <person name="Artiguenave F."/>
            <person name="Arun A."/>
            <person name="Aury J.M."/>
            <person name="Barbosa-Neto J.F."/>
            <person name="Bothwell J.H."/>
            <person name="Bouget F.Y."/>
            <person name="Brillet L."/>
            <person name="Cabello-Hurtado F."/>
            <person name="Capella-Gutierrez S."/>
            <person name="Charrier B."/>
            <person name="Cladiere L."/>
            <person name="Cock J.M."/>
            <person name="Coelho S.M."/>
            <person name="Colleoni C."/>
            <person name="Czjzek M."/>
            <person name="Da Silva C."/>
            <person name="Delage L."/>
            <person name="Denoeud F."/>
            <person name="Deschamps P."/>
            <person name="Dittami S.M."/>
            <person name="Gabaldon T."/>
            <person name="Gachon C.M."/>
            <person name="Groisillier A."/>
            <person name="Herve C."/>
            <person name="Jabbari K."/>
            <person name="Katinka M."/>
            <person name="Kloareg B."/>
            <person name="Kowalczyk N."/>
            <person name="Labadie K."/>
            <person name="Leblanc C."/>
            <person name="Lopez P.J."/>
            <person name="McLachlan D.H."/>
            <person name="Meslet-Cladiere L."/>
            <person name="Moustafa A."/>
            <person name="Nehr Z."/>
            <person name="Nyvall Collen P."/>
            <person name="Panaud O."/>
            <person name="Partensky F."/>
            <person name="Poulain J."/>
            <person name="Rensing S.A."/>
            <person name="Rousvoal S."/>
            <person name="Samson G."/>
            <person name="Symeonidi A."/>
            <person name="Weissenbach J."/>
            <person name="Zambounis A."/>
            <person name="Wincker P."/>
            <person name="Boyen C."/>
        </authorList>
    </citation>
    <scope>NUCLEOTIDE SEQUENCE [LARGE SCALE GENOMIC DNA]</scope>
    <source>
        <strain evidence="3">cv. Stackhouse</strain>
    </source>
</reference>
<evidence type="ECO:0000256" key="1">
    <source>
        <dbReference type="SAM" id="MobiDB-lite"/>
    </source>
</evidence>
<keyword evidence="3" id="KW-1185">Reference proteome</keyword>
<dbReference type="RefSeq" id="XP_005715561.1">
    <property type="nucleotide sequence ID" value="XM_005715504.1"/>
</dbReference>
<feature type="region of interest" description="Disordered" evidence="1">
    <location>
        <begin position="1"/>
        <end position="55"/>
    </location>
</feature>
<evidence type="ECO:0000313" key="3">
    <source>
        <dbReference type="Proteomes" id="UP000012073"/>
    </source>
</evidence>
<evidence type="ECO:0000313" key="2">
    <source>
        <dbReference type="EMBL" id="CDF35742.1"/>
    </source>
</evidence>
<name>R7QB47_CHOCR</name>
<dbReference type="EMBL" id="HG001744">
    <property type="protein sequence ID" value="CDF35742.1"/>
    <property type="molecule type" value="Genomic_DNA"/>
</dbReference>
<sequence length="81" mass="8338">MDGAEGRRCKGGRVESGGEEVGGFGRRRCSRVAASSCSATQTSASPRAPRPLGDGHAVYQAAYSGGTQLSDRAGHKSTLRV</sequence>
<feature type="compositionally biased region" description="Low complexity" evidence="1">
    <location>
        <begin position="31"/>
        <end position="45"/>
    </location>
</feature>
<gene>
    <name evidence="2" type="ORF">CHC_T00004199001</name>
</gene>
<accession>R7QB47</accession>
<proteinExistence type="predicted"/>
<dbReference type="KEGG" id="ccp:CHC_T00004199001"/>
<dbReference type="AlphaFoldDB" id="R7QB47"/>